<sequence>SNPSVKPHQYLGGMIRKVELQYGVGSWVFSSAQYVNEAVETVEDYLPTIDRRLSPRTATPLTKNYRPEIESHFPTRAICMRFTGSCLLGTPLGCGDGLDPTEVTLDKGDSE</sequence>
<dbReference type="Proteomes" id="UP000266841">
    <property type="component" value="Unassembled WGS sequence"/>
</dbReference>
<evidence type="ECO:0000313" key="2">
    <source>
        <dbReference type="Proteomes" id="UP000266841"/>
    </source>
</evidence>
<gene>
    <name evidence="1" type="ORF">THAOC_19750</name>
</gene>
<organism evidence="1 2">
    <name type="scientific">Thalassiosira oceanica</name>
    <name type="common">Marine diatom</name>
    <dbReference type="NCBI Taxonomy" id="159749"/>
    <lineage>
        <taxon>Eukaryota</taxon>
        <taxon>Sar</taxon>
        <taxon>Stramenopiles</taxon>
        <taxon>Ochrophyta</taxon>
        <taxon>Bacillariophyta</taxon>
        <taxon>Coscinodiscophyceae</taxon>
        <taxon>Thalassiosirophycidae</taxon>
        <taxon>Thalassiosirales</taxon>
        <taxon>Thalassiosiraceae</taxon>
        <taxon>Thalassiosira</taxon>
    </lineage>
</organism>
<reference evidence="1 2" key="1">
    <citation type="journal article" date="2012" name="Genome Biol.">
        <title>Genome and low-iron response of an oceanic diatom adapted to chronic iron limitation.</title>
        <authorList>
            <person name="Lommer M."/>
            <person name="Specht M."/>
            <person name="Roy A.S."/>
            <person name="Kraemer L."/>
            <person name="Andreson R."/>
            <person name="Gutowska M.A."/>
            <person name="Wolf J."/>
            <person name="Bergner S.V."/>
            <person name="Schilhabel M.B."/>
            <person name="Klostermeier U.C."/>
            <person name="Beiko R.G."/>
            <person name="Rosenstiel P."/>
            <person name="Hippler M."/>
            <person name="Laroche J."/>
        </authorList>
    </citation>
    <scope>NUCLEOTIDE SEQUENCE [LARGE SCALE GENOMIC DNA]</scope>
    <source>
        <strain evidence="1 2">CCMP1005</strain>
    </source>
</reference>
<accession>K0S1K4</accession>
<dbReference type="OrthoDB" id="420989at2759"/>
<keyword evidence="2" id="KW-1185">Reference proteome</keyword>
<feature type="non-terminal residue" evidence="1">
    <location>
        <position position="1"/>
    </location>
</feature>
<dbReference type="EMBL" id="AGNL01021889">
    <property type="protein sequence ID" value="EJK59973.1"/>
    <property type="molecule type" value="Genomic_DNA"/>
</dbReference>
<protein>
    <submittedName>
        <fullName evidence="1">Uncharacterized protein</fullName>
    </submittedName>
</protein>
<comment type="caution">
    <text evidence="1">The sequence shown here is derived from an EMBL/GenBank/DDBJ whole genome shotgun (WGS) entry which is preliminary data.</text>
</comment>
<dbReference type="AlphaFoldDB" id="K0S1K4"/>
<name>K0S1K4_THAOC</name>
<evidence type="ECO:0000313" key="1">
    <source>
        <dbReference type="EMBL" id="EJK59973.1"/>
    </source>
</evidence>
<proteinExistence type="predicted"/>